<dbReference type="InterPro" id="IPR041691">
    <property type="entry name" value="Atg6/beclin_CC"/>
</dbReference>
<name>A0A0K0EVN5_STRVS</name>
<comment type="similarity">
    <text evidence="1">Belongs to the beclin family.</text>
</comment>
<dbReference type="GO" id="GO:0030674">
    <property type="term" value="F:protein-macromolecule adaptor activity"/>
    <property type="evidence" value="ECO:0007669"/>
    <property type="project" value="TreeGrafter"/>
</dbReference>
<dbReference type="PANTHER" id="PTHR12768:SF4">
    <property type="entry name" value="BECLIN-1"/>
    <property type="match status" value="1"/>
</dbReference>
<dbReference type="GO" id="GO:0034272">
    <property type="term" value="C:phosphatidylinositol 3-kinase complex, class III, type II"/>
    <property type="evidence" value="ECO:0007669"/>
    <property type="project" value="TreeGrafter"/>
</dbReference>
<accession>A0A0K0EVN5</accession>
<feature type="coiled-coil region" evidence="2">
    <location>
        <begin position="127"/>
        <end position="184"/>
    </location>
</feature>
<keyword evidence="5" id="KW-1185">Reference proteome</keyword>
<dbReference type="InterPro" id="IPR040455">
    <property type="entry name" value="Atg6_BARA"/>
</dbReference>
<feature type="domain" description="Atg6/beclin coiled-coil" evidence="4">
    <location>
        <begin position="88"/>
        <end position="216"/>
    </location>
</feature>
<dbReference type="PANTHER" id="PTHR12768">
    <property type="entry name" value="BECLIN 1"/>
    <property type="match status" value="1"/>
</dbReference>
<reference evidence="5" key="1">
    <citation type="submission" date="2014-07" db="EMBL/GenBank/DDBJ databases">
        <authorList>
            <person name="Martin A.A"/>
            <person name="De Silva N."/>
        </authorList>
    </citation>
    <scope>NUCLEOTIDE SEQUENCE</scope>
</reference>
<protein>
    <submittedName>
        <fullName evidence="6">Beclin-1 (inferred by orthology to a human protein)</fullName>
    </submittedName>
</protein>
<dbReference type="GO" id="GO:0045324">
    <property type="term" value="P:late endosome to vacuole transport"/>
    <property type="evidence" value="ECO:0007669"/>
    <property type="project" value="TreeGrafter"/>
</dbReference>
<dbReference type="GO" id="GO:0000045">
    <property type="term" value="P:autophagosome assembly"/>
    <property type="evidence" value="ECO:0007669"/>
    <property type="project" value="TreeGrafter"/>
</dbReference>
<dbReference type="Proteomes" id="UP000035680">
    <property type="component" value="Unassembled WGS sequence"/>
</dbReference>
<dbReference type="GO" id="GO:0006995">
    <property type="term" value="P:cellular response to nitrogen starvation"/>
    <property type="evidence" value="ECO:0007669"/>
    <property type="project" value="TreeGrafter"/>
</dbReference>
<dbReference type="WBParaSite" id="SVE_0058500.1">
    <property type="protein sequence ID" value="SVE_0058500.1"/>
    <property type="gene ID" value="SVE_0058500"/>
</dbReference>
<reference evidence="6" key="2">
    <citation type="submission" date="2015-08" db="UniProtKB">
        <authorList>
            <consortium name="WormBaseParasite"/>
        </authorList>
    </citation>
    <scope>IDENTIFICATION</scope>
</reference>
<dbReference type="InterPro" id="IPR007243">
    <property type="entry name" value="Atg6/Beclin"/>
</dbReference>
<dbReference type="Pfam" id="PF04111">
    <property type="entry name" value="APG6"/>
    <property type="match status" value="1"/>
</dbReference>
<dbReference type="Pfam" id="PF17675">
    <property type="entry name" value="APG6_N"/>
    <property type="match status" value="1"/>
</dbReference>
<evidence type="ECO:0000259" key="3">
    <source>
        <dbReference type="Pfam" id="PF04111"/>
    </source>
</evidence>
<dbReference type="GO" id="GO:0000407">
    <property type="term" value="C:phagophore assembly site"/>
    <property type="evidence" value="ECO:0007669"/>
    <property type="project" value="TreeGrafter"/>
</dbReference>
<dbReference type="STRING" id="75913.A0A0K0EVN5"/>
<evidence type="ECO:0000313" key="6">
    <source>
        <dbReference type="WBParaSite" id="SVE_0058500.1"/>
    </source>
</evidence>
<evidence type="ECO:0000259" key="4">
    <source>
        <dbReference type="Pfam" id="PF17675"/>
    </source>
</evidence>
<keyword evidence="2" id="KW-0175">Coiled coil</keyword>
<proteinExistence type="inferred from homology"/>
<evidence type="ECO:0000313" key="5">
    <source>
        <dbReference type="Proteomes" id="UP000035680"/>
    </source>
</evidence>
<dbReference type="InterPro" id="IPR038274">
    <property type="entry name" value="Atg6/Beclin_C_sf"/>
</dbReference>
<organism evidence="5 6">
    <name type="scientific">Strongyloides venezuelensis</name>
    <name type="common">Threadworm</name>
    <dbReference type="NCBI Taxonomy" id="75913"/>
    <lineage>
        <taxon>Eukaryota</taxon>
        <taxon>Metazoa</taxon>
        <taxon>Ecdysozoa</taxon>
        <taxon>Nematoda</taxon>
        <taxon>Chromadorea</taxon>
        <taxon>Rhabditida</taxon>
        <taxon>Tylenchina</taxon>
        <taxon>Panagrolaimomorpha</taxon>
        <taxon>Strongyloidoidea</taxon>
        <taxon>Strongyloididae</taxon>
        <taxon>Strongyloides</taxon>
    </lineage>
</organism>
<evidence type="ECO:0000256" key="1">
    <source>
        <dbReference type="ARBA" id="ARBA00005965"/>
    </source>
</evidence>
<dbReference type="Gene3D" id="1.10.418.40">
    <property type="entry name" value="Autophagy protein 6/Beclin 1"/>
    <property type="match status" value="1"/>
</dbReference>
<dbReference type="GO" id="GO:0000423">
    <property type="term" value="P:mitophagy"/>
    <property type="evidence" value="ECO:0007669"/>
    <property type="project" value="TreeGrafter"/>
</dbReference>
<feature type="domain" description="Atg6 BARA" evidence="3">
    <location>
        <begin position="220"/>
        <end position="407"/>
    </location>
</feature>
<dbReference type="GO" id="GO:0034271">
    <property type="term" value="C:phosphatidylinositol 3-kinase complex, class III, type I"/>
    <property type="evidence" value="ECO:0007669"/>
    <property type="project" value="TreeGrafter"/>
</dbReference>
<evidence type="ECO:0000256" key="2">
    <source>
        <dbReference type="SAM" id="Coils"/>
    </source>
</evidence>
<dbReference type="GO" id="GO:0043548">
    <property type="term" value="F:phosphatidylinositol 3-kinase binding"/>
    <property type="evidence" value="ECO:0007669"/>
    <property type="project" value="TreeGrafter"/>
</dbReference>
<dbReference type="AlphaFoldDB" id="A0A0K0EVN5"/>
<sequence>MNFTSSSQSNCLLSDVNLFCVDKQDEDKINCEIKCCNCGEVLTLHESLKDNDTSKIMEYSSINNSKLSFIQDNTVTMIAKSDSPFHVPMCNDCHLVLVEDLRLKNNILDEQNKGYKRCLTKITSSENEIIEEELEKTLKLKKLQEKERTLQQELKKLEDEERELESDIKKLEEKEGQLQGVEKKFISTLKVHHGDMVNFSLKKLSLKLQETFAIEQLNELRKVNMLNKTFYIYVNNNEIGCINDLRLGRLPDQSIPLNEFNAAWGQCVLCLHVLFELLGLNQYPYQLIPMGSQSIIREYTSTGVKDYKLYESSWTIFKAYMDDAISVYVKCLQKFDIEFCQQNNIVSGTIFPYTIRNDKIAEEVVNASNEGSAIWYSIKTQFQKDERWTKAMRLMLINLKNAIMYAASVKGI</sequence>